<reference evidence="2 3" key="1">
    <citation type="submission" date="2020-06" db="EMBL/GenBank/DDBJ databases">
        <title>Draft genome of Uliginosibacterium sp. IMCC34675.</title>
        <authorList>
            <person name="Song J."/>
        </authorList>
    </citation>
    <scope>NUCLEOTIDE SEQUENCE [LARGE SCALE GENOMIC DNA]</scope>
    <source>
        <strain evidence="2 3">IMCC34675</strain>
    </source>
</reference>
<evidence type="ECO:0008006" key="4">
    <source>
        <dbReference type="Google" id="ProtNLM"/>
    </source>
</evidence>
<dbReference type="EMBL" id="JABCSC020000001">
    <property type="protein sequence ID" value="NSL54460.1"/>
    <property type="molecule type" value="Genomic_DNA"/>
</dbReference>
<organism evidence="2 3">
    <name type="scientific">Uliginosibacterium aquaticum</name>
    <dbReference type="NCBI Taxonomy" id="2731212"/>
    <lineage>
        <taxon>Bacteria</taxon>
        <taxon>Pseudomonadati</taxon>
        <taxon>Pseudomonadota</taxon>
        <taxon>Betaproteobacteria</taxon>
        <taxon>Rhodocyclales</taxon>
        <taxon>Zoogloeaceae</taxon>
        <taxon>Uliginosibacterium</taxon>
    </lineage>
</organism>
<accession>A0ABX2IK86</accession>
<evidence type="ECO:0000313" key="3">
    <source>
        <dbReference type="Proteomes" id="UP000778523"/>
    </source>
</evidence>
<keyword evidence="1" id="KW-0812">Transmembrane</keyword>
<proteinExistence type="predicted"/>
<sequence length="90" mass="9522">MLGWLLSGLLLALAGSFAIHLASPHQRWRASALAARPARLAGAALLVAALIALGQALHSVVAVFVLLTWLMLAFVLLPYLGALIARKESR</sequence>
<dbReference type="Proteomes" id="UP000778523">
    <property type="component" value="Unassembled WGS sequence"/>
</dbReference>
<gene>
    <name evidence="2" type="ORF">HJ583_005450</name>
</gene>
<keyword evidence="1" id="KW-0472">Membrane</keyword>
<protein>
    <recommendedName>
        <fullName evidence="4">DUF3325 domain-containing protein</fullName>
    </recommendedName>
</protein>
<evidence type="ECO:0000256" key="1">
    <source>
        <dbReference type="SAM" id="Phobius"/>
    </source>
</evidence>
<keyword evidence="3" id="KW-1185">Reference proteome</keyword>
<comment type="caution">
    <text evidence="2">The sequence shown here is derived from an EMBL/GenBank/DDBJ whole genome shotgun (WGS) entry which is preliminary data.</text>
</comment>
<feature type="transmembrane region" description="Helical" evidence="1">
    <location>
        <begin position="60"/>
        <end position="85"/>
    </location>
</feature>
<dbReference type="RefSeq" id="WP_170020957.1">
    <property type="nucleotide sequence ID" value="NZ_JABCSC020000001.1"/>
</dbReference>
<feature type="transmembrane region" description="Helical" evidence="1">
    <location>
        <begin position="34"/>
        <end position="53"/>
    </location>
</feature>
<keyword evidence="1" id="KW-1133">Transmembrane helix</keyword>
<evidence type="ECO:0000313" key="2">
    <source>
        <dbReference type="EMBL" id="NSL54460.1"/>
    </source>
</evidence>
<name>A0ABX2IK86_9RHOO</name>